<dbReference type="PROSITE" id="PS50404">
    <property type="entry name" value="GST_NTER"/>
    <property type="match status" value="1"/>
</dbReference>
<dbReference type="PANTHER" id="PTHR43969">
    <property type="entry name" value="GLUTATHIONE S TRANSFERASE D10, ISOFORM A-RELATED"/>
    <property type="match status" value="1"/>
</dbReference>
<dbReference type="InterPro" id="IPR010987">
    <property type="entry name" value="Glutathione-S-Trfase_C-like"/>
</dbReference>
<protein>
    <submittedName>
        <fullName evidence="4">Glutathione S-transferase</fullName>
    </submittedName>
</protein>
<dbReference type="SFLD" id="SFLDG00358">
    <property type="entry name" value="Main_(cytGST)"/>
    <property type="match status" value="1"/>
</dbReference>
<comment type="subunit">
    <text evidence="1">Homodimer.</text>
</comment>
<dbReference type="Pfam" id="PF00043">
    <property type="entry name" value="GST_C"/>
    <property type="match status" value="1"/>
</dbReference>
<dbReference type="InterPro" id="IPR004046">
    <property type="entry name" value="GST_C"/>
</dbReference>
<dbReference type="Proteomes" id="UP000070433">
    <property type="component" value="Chromosome"/>
</dbReference>
<dbReference type="PANTHER" id="PTHR43969:SF9">
    <property type="entry name" value="GLUTATHIONE S TRANSFERASE D10, ISOFORM A-RELATED"/>
    <property type="match status" value="1"/>
</dbReference>
<evidence type="ECO:0000259" key="3">
    <source>
        <dbReference type="PROSITE" id="PS50405"/>
    </source>
</evidence>
<evidence type="ECO:0000259" key="2">
    <source>
        <dbReference type="PROSITE" id="PS50404"/>
    </source>
</evidence>
<evidence type="ECO:0000313" key="5">
    <source>
        <dbReference type="Proteomes" id="UP000070433"/>
    </source>
</evidence>
<dbReference type="RefSeq" id="WP_061503455.1">
    <property type="nucleotide sequence ID" value="NZ_CP010951.1"/>
</dbReference>
<dbReference type="SUPFAM" id="SSF47616">
    <property type="entry name" value="GST C-terminal domain-like"/>
    <property type="match status" value="1"/>
</dbReference>
<sequence>MKLYYHPGSTTSRPIVLFAAESNIPLDLQVVDLFTGEHYQPPYEAINPNHLVPVLEDDGFRLTESSAIVKYLAEKTNSPAYPKDLKLRARVNEAMDWVNTQLNRDYCYGFVYPQIFSFHKRRSDEAQQAQLEWGRERAKGWLKVMDSHIFKPGQAYICGDNITLADYFAAPFVHVGELTGTEYSAYPNVDAWLKRMKSLRNWDKTFEAINGYGASLKGQPMVAV</sequence>
<organism evidence="4 5">
    <name type="scientific">Ramlibacter tataouinensis</name>
    <dbReference type="NCBI Taxonomy" id="94132"/>
    <lineage>
        <taxon>Bacteria</taxon>
        <taxon>Pseudomonadati</taxon>
        <taxon>Pseudomonadota</taxon>
        <taxon>Betaproteobacteria</taxon>
        <taxon>Burkholderiales</taxon>
        <taxon>Comamonadaceae</taxon>
        <taxon>Ramlibacter</taxon>
    </lineage>
</organism>
<feature type="domain" description="GST C-terminal" evidence="3">
    <location>
        <begin position="84"/>
        <end position="224"/>
    </location>
</feature>
<dbReference type="PROSITE" id="PS50405">
    <property type="entry name" value="GST_CTER"/>
    <property type="match status" value="1"/>
</dbReference>
<dbReference type="SUPFAM" id="SSF52833">
    <property type="entry name" value="Thioredoxin-like"/>
    <property type="match status" value="1"/>
</dbReference>
<dbReference type="OrthoDB" id="3828095at2"/>
<dbReference type="GO" id="GO:0004364">
    <property type="term" value="F:glutathione transferase activity"/>
    <property type="evidence" value="ECO:0007669"/>
    <property type="project" value="TreeGrafter"/>
</dbReference>
<feature type="domain" description="GST N-terminal" evidence="2">
    <location>
        <begin position="1"/>
        <end position="80"/>
    </location>
</feature>
<proteinExistence type="predicted"/>
<dbReference type="AlphaFoldDB" id="A0A127JYG8"/>
<dbReference type="Pfam" id="PF13409">
    <property type="entry name" value="GST_N_2"/>
    <property type="match status" value="1"/>
</dbReference>
<keyword evidence="4" id="KW-0808">Transferase</keyword>
<gene>
    <name evidence="4" type="ORF">UC35_22115</name>
</gene>
<keyword evidence="5" id="KW-1185">Reference proteome</keyword>
<dbReference type="InterPro" id="IPR036249">
    <property type="entry name" value="Thioredoxin-like_sf"/>
</dbReference>
<dbReference type="Gene3D" id="1.20.1050.10">
    <property type="match status" value="1"/>
</dbReference>
<dbReference type="SFLD" id="SFLDS00019">
    <property type="entry name" value="Glutathione_Transferase_(cytos"/>
    <property type="match status" value="1"/>
</dbReference>
<dbReference type="Gene3D" id="3.40.30.10">
    <property type="entry name" value="Glutaredoxin"/>
    <property type="match status" value="1"/>
</dbReference>
<dbReference type="InterPro" id="IPR040079">
    <property type="entry name" value="Glutathione_S-Trfase"/>
</dbReference>
<dbReference type="InterPro" id="IPR004045">
    <property type="entry name" value="Glutathione_S-Trfase_N"/>
</dbReference>
<dbReference type="EMBL" id="CP010951">
    <property type="protein sequence ID" value="AMO25028.1"/>
    <property type="molecule type" value="Genomic_DNA"/>
</dbReference>
<evidence type="ECO:0000256" key="1">
    <source>
        <dbReference type="ARBA" id="ARBA00011738"/>
    </source>
</evidence>
<dbReference type="GO" id="GO:0006749">
    <property type="term" value="P:glutathione metabolic process"/>
    <property type="evidence" value="ECO:0007669"/>
    <property type="project" value="TreeGrafter"/>
</dbReference>
<dbReference type="InterPro" id="IPR036282">
    <property type="entry name" value="Glutathione-S-Trfase_C_sf"/>
</dbReference>
<accession>A0A127JYG8</accession>
<evidence type="ECO:0000313" key="4">
    <source>
        <dbReference type="EMBL" id="AMO25028.1"/>
    </source>
</evidence>
<name>A0A127JYG8_9BURK</name>
<reference evidence="4 5" key="1">
    <citation type="journal article" date="2014" name="Int. J. Syst. Evol. Microbiol.">
        <title>Ramlibacter solisilvae sp. nov., isolated from forest soil, and emended description of the genus Ramlibacter.</title>
        <authorList>
            <person name="Lee H.J."/>
            <person name="Lee S.H."/>
            <person name="Lee S.S."/>
            <person name="Lee J.S."/>
            <person name="Kim Y."/>
            <person name="Kim S.C."/>
            <person name="Jeon C.O."/>
        </authorList>
    </citation>
    <scope>NUCLEOTIDE SEQUENCE [LARGE SCALE GENOMIC DNA]</scope>
    <source>
        <strain evidence="4 5">5-10</strain>
    </source>
</reference>